<name>A0A0E9R727_ANGAN</name>
<organism evidence="2">
    <name type="scientific">Anguilla anguilla</name>
    <name type="common">European freshwater eel</name>
    <name type="synonym">Muraena anguilla</name>
    <dbReference type="NCBI Taxonomy" id="7936"/>
    <lineage>
        <taxon>Eukaryota</taxon>
        <taxon>Metazoa</taxon>
        <taxon>Chordata</taxon>
        <taxon>Craniata</taxon>
        <taxon>Vertebrata</taxon>
        <taxon>Euteleostomi</taxon>
        <taxon>Actinopterygii</taxon>
        <taxon>Neopterygii</taxon>
        <taxon>Teleostei</taxon>
        <taxon>Anguilliformes</taxon>
        <taxon>Anguillidae</taxon>
        <taxon>Anguilla</taxon>
    </lineage>
</organism>
<feature type="transmembrane region" description="Helical" evidence="1">
    <location>
        <begin position="6"/>
        <end position="30"/>
    </location>
</feature>
<keyword evidence="1" id="KW-1133">Transmembrane helix</keyword>
<accession>A0A0E9R727</accession>
<keyword evidence="1" id="KW-0472">Membrane</keyword>
<proteinExistence type="predicted"/>
<reference evidence="2" key="2">
    <citation type="journal article" date="2015" name="Fish Shellfish Immunol.">
        <title>Early steps in the European eel (Anguilla anguilla)-Vibrio vulnificus interaction in the gills: Role of the RtxA13 toxin.</title>
        <authorList>
            <person name="Callol A."/>
            <person name="Pajuelo D."/>
            <person name="Ebbesson L."/>
            <person name="Teles M."/>
            <person name="MacKenzie S."/>
            <person name="Amaro C."/>
        </authorList>
    </citation>
    <scope>NUCLEOTIDE SEQUENCE</scope>
</reference>
<evidence type="ECO:0000256" key="1">
    <source>
        <dbReference type="SAM" id="Phobius"/>
    </source>
</evidence>
<sequence length="44" mass="5002">MECFWWGEIFGTVIPMHGCTVLAFLSLGCWGSGQERRHIPIVHV</sequence>
<evidence type="ECO:0000313" key="2">
    <source>
        <dbReference type="EMBL" id="JAH24255.1"/>
    </source>
</evidence>
<reference evidence="2" key="1">
    <citation type="submission" date="2014-11" db="EMBL/GenBank/DDBJ databases">
        <authorList>
            <person name="Amaro Gonzalez C."/>
        </authorList>
    </citation>
    <scope>NUCLEOTIDE SEQUENCE</scope>
</reference>
<keyword evidence="1" id="KW-0812">Transmembrane</keyword>
<dbReference type="EMBL" id="GBXM01084322">
    <property type="protein sequence ID" value="JAH24255.1"/>
    <property type="molecule type" value="Transcribed_RNA"/>
</dbReference>
<protein>
    <submittedName>
        <fullName evidence="2">Uncharacterized protein</fullName>
    </submittedName>
</protein>
<dbReference type="AlphaFoldDB" id="A0A0E9R727"/>